<evidence type="ECO:0008006" key="5">
    <source>
        <dbReference type="Google" id="ProtNLM"/>
    </source>
</evidence>
<keyword evidence="2" id="KW-0732">Signal</keyword>
<dbReference type="RefSeq" id="WP_229485623.1">
    <property type="nucleotide sequence ID" value="NZ_JAIVFQ010000019.1"/>
</dbReference>
<organism evidence="3 4">
    <name type="scientific">Nostoc favosum CHAB5714</name>
    <dbReference type="NCBI Taxonomy" id="2780399"/>
    <lineage>
        <taxon>Bacteria</taxon>
        <taxon>Bacillati</taxon>
        <taxon>Cyanobacteriota</taxon>
        <taxon>Cyanophyceae</taxon>
        <taxon>Nostocales</taxon>
        <taxon>Nostocaceae</taxon>
        <taxon>Nostoc</taxon>
        <taxon>Nostoc favosum</taxon>
    </lineage>
</organism>
<evidence type="ECO:0000313" key="4">
    <source>
        <dbReference type="Proteomes" id="UP001199525"/>
    </source>
</evidence>
<dbReference type="EMBL" id="JAIVFQ010000019">
    <property type="protein sequence ID" value="MCC5600556.1"/>
    <property type="molecule type" value="Genomic_DNA"/>
</dbReference>
<evidence type="ECO:0000256" key="2">
    <source>
        <dbReference type="SAM" id="SignalP"/>
    </source>
</evidence>
<name>A0ABS8I9K9_9NOSO</name>
<feature type="chain" id="PRO_5047174030" description="PEP-CTERM sorting domain-containing protein" evidence="2">
    <location>
        <begin position="28"/>
        <end position="222"/>
    </location>
</feature>
<keyword evidence="1" id="KW-1133">Transmembrane helix</keyword>
<proteinExistence type="predicted"/>
<keyword evidence="1" id="KW-0472">Membrane</keyword>
<keyword evidence="1" id="KW-0812">Transmembrane</keyword>
<feature type="signal peptide" evidence="2">
    <location>
        <begin position="1"/>
        <end position="27"/>
    </location>
</feature>
<comment type="caution">
    <text evidence="3">The sequence shown here is derived from an EMBL/GenBank/DDBJ whole genome shotgun (WGS) entry which is preliminary data.</text>
</comment>
<feature type="transmembrane region" description="Helical" evidence="1">
    <location>
        <begin position="196"/>
        <end position="213"/>
    </location>
</feature>
<evidence type="ECO:0000256" key="1">
    <source>
        <dbReference type="SAM" id="Phobius"/>
    </source>
</evidence>
<gene>
    <name evidence="3" type="ORF">LC586_15330</name>
</gene>
<protein>
    <recommendedName>
        <fullName evidence="5">PEP-CTERM sorting domain-containing protein</fullName>
    </recommendedName>
</protein>
<sequence length="222" mass="23508">MLRSYSSWLLGFLTLVGLSSSVESARAQTTYKFDATYDASSALFYPITENITARTISGSSNNAPFGLTKASGLLYVQTDLSSASYRFSSNPETFGLLSLPLGGVTLFGEGNNKLFYEVENGTGVVDLTNLTTTGTNINNITGGQGLFQGATGTLNGFEIYQVGNLLVDTTSPSRGSVRISGAISVLTTQKVPEPNTTAALTGIGIIVATFLLWRKHYINASN</sequence>
<dbReference type="Proteomes" id="UP001199525">
    <property type="component" value="Unassembled WGS sequence"/>
</dbReference>
<accession>A0ABS8I9K9</accession>
<keyword evidence="4" id="KW-1185">Reference proteome</keyword>
<evidence type="ECO:0000313" key="3">
    <source>
        <dbReference type="EMBL" id="MCC5600556.1"/>
    </source>
</evidence>
<reference evidence="3 4" key="1">
    <citation type="journal article" date="2021" name="Microorganisms">
        <title>Genome Evolution of Filamentous Cyanobacterium Nostoc Species: From Facultative Symbiosis to Free Living.</title>
        <authorList>
            <person name="Huo D."/>
            <person name="Li H."/>
            <person name="Cai F."/>
            <person name="Guo X."/>
            <person name="Qiao Z."/>
            <person name="Wang W."/>
            <person name="Yu G."/>
            <person name="Li R."/>
        </authorList>
    </citation>
    <scope>NUCLEOTIDE SEQUENCE [LARGE SCALE GENOMIC DNA]</scope>
    <source>
        <strain evidence="3 4">CHAB 5714</strain>
    </source>
</reference>